<dbReference type="InterPro" id="IPR038765">
    <property type="entry name" value="Papain-like_cys_pep_sf"/>
</dbReference>
<evidence type="ECO:0000256" key="1">
    <source>
        <dbReference type="ARBA" id="ARBA00023157"/>
    </source>
</evidence>
<dbReference type="InterPro" id="IPR039417">
    <property type="entry name" value="Peptidase_C1A_papain-like"/>
</dbReference>
<dbReference type="GO" id="GO:0032452">
    <property type="term" value="F:histone demethylase activity"/>
    <property type="evidence" value="ECO:0000318"/>
    <property type="project" value="GO_Central"/>
</dbReference>
<dbReference type="GO" id="GO:0005634">
    <property type="term" value="C:nucleus"/>
    <property type="evidence" value="ECO:0000318"/>
    <property type="project" value="GO_Central"/>
</dbReference>
<protein>
    <submittedName>
        <fullName evidence="6">Jumonji domain protein</fullName>
    </submittedName>
</protein>
<keyword evidence="7" id="KW-1185">Reference proteome</keyword>
<dbReference type="SMART" id="SM00545">
    <property type="entry name" value="JmjN"/>
    <property type="match status" value="1"/>
</dbReference>
<dbReference type="Gene3D" id="3.90.70.10">
    <property type="entry name" value="Cysteine proteinases"/>
    <property type="match status" value="1"/>
</dbReference>
<dbReference type="GO" id="GO:0006338">
    <property type="term" value="P:chromatin remodeling"/>
    <property type="evidence" value="ECO:0000318"/>
    <property type="project" value="GO_Central"/>
</dbReference>
<dbReference type="Pfam" id="PF00112">
    <property type="entry name" value="Peptidase_C1"/>
    <property type="match status" value="1"/>
</dbReference>
<dbReference type="Pfam" id="PF02373">
    <property type="entry name" value="JmjC"/>
    <property type="match status" value="1"/>
</dbReference>
<dbReference type="STRING" id="4113.M0ZU85"/>
<sequence length="704" mass="80383">MYAKNAHMAEAGDRLSCEKRVPEKYKYKKDVLNAVQKVTKTRSARRVKKPSLHGPSHGKVSQNRKAAGQISMDEFDWTDTIKECLVYRPSKEEFEDPLVYVQKIAPEASKYGICKIVSPLGSSAPAGVVLMKEQKRFKFTTKLQPLRLAEWNNNDKITFFTRGRNYTIRDFEIMANKATARRYCISGCLPPAYVEKEFWKEMTLAKTGMVEYGINIDGSAFSSTSTDDPLGCSKWNFKILPRLQRSALRLLLNEIPVVINYHHCGAAKTWYGVPGHEALQFENFIRHRVYNEEILSENGVNGVFNILQERTTMVSPKILLQYGVPVYKAVQMPGEFVITFPRAYHSGFSHGFNCGEAVNFAIGEWFPFGAAASERYALLGKVPIIPYEELLCAEAMLLSKSSAHRPYCTADLIDVRCVMTAFSCLLRSYHRARWCLEKLKTSLRMCSKPRESFNCILCKRLCYVAYLECECYADPICLFHGCCWAFTSTEAITAAYALKNKREIVPLSKQQLIDCMYTKYKKPSYFADLGEKECFPCSYNKAYKFAMDYGITVETKYPFMEERGKCECQSEMRIIKINGFQRVSELIKELEEKAIEKLDEKEIIEKLIRQQPITCAALHVPSLQLHRGKGVYMGPTENEIAQVRQKETEGQVVGKHAMLIVGYGEEEGVEFYLVKNSWGTEWGYQGYAKIKRSALSKLSYPIID</sequence>
<dbReference type="GO" id="GO:0010468">
    <property type="term" value="P:regulation of gene expression"/>
    <property type="evidence" value="ECO:0000318"/>
    <property type="project" value="GO_Central"/>
</dbReference>
<accession>M0ZU85</accession>
<evidence type="ECO:0000259" key="4">
    <source>
        <dbReference type="PROSITE" id="PS51183"/>
    </source>
</evidence>
<dbReference type="HOGENOM" id="CLU_392023_0_0_1"/>
<dbReference type="PROSITE" id="PS51183">
    <property type="entry name" value="JMJN"/>
    <property type="match status" value="1"/>
</dbReference>
<dbReference type="SMART" id="SM00558">
    <property type="entry name" value="JmjC"/>
    <property type="match status" value="1"/>
</dbReference>
<dbReference type="InterPro" id="IPR003349">
    <property type="entry name" value="JmjN"/>
</dbReference>
<dbReference type="OMA" id="WIVQEHT"/>
<dbReference type="GO" id="GO:0000785">
    <property type="term" value="C:chromatin"/>
    <property type="evidence" value="ECO:0000318"/>
    <property type="project" value="GO_Central"/>
</dbReference>
<feature type="domain" description="JmjN" evidence="4">
    <location>
        <begin position="84"/>
        <end position="125"/>
    </location>
</feature>
<evidence type="ECO:0000256" key="2">
    <source>
        <dbReference type="SAM" id="Coils"/>
    </source>
</evidence>
<dbReference type="SMART" id="SM00645">
    <property type="entry name" value="Pept_C1"/>
    <property type="match status" value="1"/>
</dbReference>
<dbReference type="eggNOG" id="KOG1246">
    <property type="taxonomic scope" value="Eukaryota"/>
</dbReference>
<dbReference type="PANTHER" id="PTHR10694">
    <property type="entry name" value="LYSINE-SPECIFIC DEMETHYLASE"/>
    <property type="match status" value="1"/>
</dbReference>
<dbReference type="Gramene" id="PGSC0003DMT400008191">
    <property type="protein sequence ID" value="PGSC0003DMT400008191"/>
    <property type="gene ID" value="PGSC0003DMG400003158"/>
</dbReference>
<dbReference type="GO" id="GO:0008234">
    <property type="term" value="F:cysteine-type peptidase activity"/>
    <property type="evidence" value="ECO:0007669"/>
    <property type="project" value="InterPro"/>
</dbReference>
<dbReference type="AlphaFoldDB" id="M0ZU85"/>
<dbReference type="GO" id="GO:0006508">
    <property type="term" value="P:proteolysis"/>
    <property type="evidence" value="ECO:0007669"/>
    <property type="project" value="InterPro"/>
</dbReference>
<dbReference type="PANTHER" id="PTHR10694:SF121">
    <property type="entry name" value="LYSINE-SPECIFIC DEMETHYLASE JMJ706-LIKE"/>
    <property type="match status" value="1"/>
</dbReference>
<dbReference type="Proteomes" id="UP000011115">
    <property type="component" value="Unassembled WGS sequence"/>
</dbReference>
<evidence type="ECO:0000256" key="3">
    <source>
        <dbReference type="SAM" id="MobiDB-lite"/>
    </source>
</evidence>
<organism evidence="6 7">
    <name type="scientific">Solanum tuberosum</name>
    <name type="common">Potato</name>
    <dbReference type="NCBI Taxonomy" id="4113"/>
    <lineage>
        <taxon>Eukaryota</taxon>
        <taxon>Viridiplantae</taxon>
        <taxon>Streptophyta</taxon>
        <taxon>Embryophyta</taxon>
        <taxon>Tracheophyta</taxon>
        <taxon>Spermatophyta</taxon>
        <taxon>Magnoliopsida</taxon>
        <taxon>eudicotyledons</taxon>
        <taxon>Gunneridae</taxon>
        <taxon>Pentapetalae</taxon>
        <taxon>asterids</taxon>
        <taxon>lamiids</taxon>
        <taxon>Solanales</taxon>
        <taxon>Solanaceae</taxon>
        <taxon>Solanoideae</taxon>
        <taxon>Solaneae</taxon>
        <taxon>Solanum</taxon>
    </lineage>
</organism>
<dbReference type="SUPFAM" id="SSF54001">
    <property type="entry name" value="Cysteine proteinases"/>
    <property type="match status" value="1"/>
</dbReference>
<dbReference type="PaxDb" id="4113-PGSC0003DMT400008191"/>
<dbReference type="Gene3D" id="2.60.120.650">
    <property type="entry name" value="Cupin"/>
    <property type="match status" value="2"/>
</dbReference>
<keyword evidence="1" id="KW-1015">Disulfide bond</keyword>
<evidence type="ECO:0000259" key="5">
    <source>
        <dbReference type="PROSITE" id="PS51184"/>
    </source>
</evidence>
<dbReference type="EnsemblPlants" id="PGSC0003DMT400008191">
    <property type="protein sequence ID" value="PGSC0003DMT400008191"/>
    <property type="gene ID" value="PGSC0003DMG400003158"/>
</dbReference>
<dbReference type="InParanoid" id="M0ZU85"/>
<proteinExistence type="predicted"/>
<dbReference type="CDD" id="cd02248">
    <property type="entry name" value="Peptidase_C1A"/>
    <property type="match status" value="1"/>
</dbReference>
<feature type="domain" description="JmjC" evidence="5">
    <location>
        <begin position="211"/>
        <end position="377"/>
    </location>
</feature>
<feature type="coiled-coil region" evidence="2">
    <location>
        <begin position="580"/>
        <end position="607"/>
    </location>
</feature>
<feature type="compositionally biased region" description="Basic residues" evidence="3">
    <location>
        <begin position="39"/>
        <end position="51"/>
    </location>
</feature>
<dbReference type="eggNOG" id="KOG1543">
    <property type="taxonomic scope" value="Eukaryota"/>
</dbReference>
<reference evidence="7" key="1">
    <citation type="journal article" date="2011" name="Nature">
        <title>Genome sequence and analysis of the tuber crop potato.</title>
        <authorList>
            <consortium name="The Potato Genome Sequencing Consortium"/>
        </authorList>
    </citation>
    <scope>NUCLEOTIDE SEQUENCE [LARGE SCALE GENOMIC DNA]</scope>
    <source>
        <strain evidence="7">cv. DM1-3 516 R44</strain>
    </source>
</reference>
<evidence type="ECO:0000313" key="6">
    <source>
        <dbReference type="EnsemblPlants" id="PGSC0003DMT400008191"/>
    </source>
</evidence>
<feature type="region of interest" description="Disordered" evidence="3">
    <location>
        <begin position="39"/>
        <end position="65"/>
    </location>
</feature>
<dbReference type="InterPro" id="IPR000668">
    <property type="entry name" value="Peptidase_C1A_C"/>
</dbReference>
<keyword evidence="2" id="KW-0175">Coiled coil</keyword>
<name>M0ZU85_SOLTU</name>
<dbReference type="PROSITE" id="PS51184">
    <property type="entry name" value="JMJC"/>
    <property type="match status" value="1"/>
</dbReference>
<reference evidence="6" key="2">
    <citation type="submission" date="2015-06" db="UniProtKB">
        <authorList>
            <consortium name="EnsemblPlants"/>
        </authorList>
    </citation>
    <scope>IDENTIFICATION</scope>
    <source>
        <strain evidence="6">DM1-3 516 R44</strain>
    </source>
</reference>
<evidence type="ECO:0000313" key="7">
    <source>
        <dbReference type="Proteomes" id="UP000011115"/>
    </source>
</evidence>
<dbReference type="SUPFAM" id="SSF51197">
    <property type="entry name" value="Clavaminate synthase-like"/>
    <property type="match status" value="1"/>
</dbReference>
<dbReference type="InterPro" id="IPR003347">
    <property type="entry name" value="JmjC_dom"/>
</dbReference>
<dbReference type="Pfam" id="PF02375">
    <property type="entry name" value="JmjN"/>
    <property type="match status" value="1"/>
</dbReference>